<name>A0A7X6GX41_9RHOB</name>
<organism evidence="1 2">
    <name type="scientific">Roseicyclus persicicus</name>
    <dbReference type="NCBI Taxonomy" id="2650661"/>
    <lineage>
        <taxon>Bacteria</taxon>
        <taxon>Pseudomonadati</taxon>
        <taxon>Pseudomonadota</taxon>
        <taxon>Alphaproteobacteria</taxon>
        <taxon>Rhodobacterales</taxon>
        <taxon>Roseobacteraceae</taxon>
        <taxon>Roseicyclus</taxon>
    </lineage>
</organism>
<dbReference type="EMBL" id="JAAZQQ010000002">
    <property type="protein sequence ID" value="NKX43989.1"/>
    <property type="molecule type" value="Genomic_DNA"/>
</dbReference>
<gene>
    <name evidence="1" type="ORF">HCU73_05255</name>
</gene>
<accession>A0A7X6GX41</accession>
<sequence>MIVANGAPAETFIDYVGRQVFDNYAEYVALYGEERIITEAPYPRISTPRLLPSALKARLGIGRAA</sequence>
<dbReference type="AlphaFoldDB" id="A0A7X6GX41"/>
<reference evidence="1 2" key="1">
    <citation type="submission" date="2020-04" db="EMBL/GenBank/DDBJ databases">
        <authorList>
            <person name="Yoon J."/>
        </authorList>
    </citation>
    <scope>NUCLEOTIDE SEQUENCE [LARGE SCALE GENOMIC DNA]</scope>
    <source>
        <strain evidence="1 2">KMU-115</strain>
    </source>
</reference>
<evidence type="ECO:0000313" key="1">
    <source>
        <dbReference type="EMBL" id="NKX43989.1"/>
    </source>
</evidence>
<proteinExistence type="predicted"/>
<comment type="caution">
    <text evidence="1">The sequence shown here is derived from an EMBL/GenBank/DDBJ whole genome shotgun (WGS) entry which is preliminary data.</text>
</comment>
<keyword evidence="2" id="KW-1185">Reference proteome</keyword>
<evidence type="ECO:0000313" key="2">
    <source>
        <dbReference type="Proteomes" id="UP000526408"/>
    </source>
</evidence>
<dbReference type="RefSeq" id="WP_168622393.1">
    <property type="nucleotide sequence ID" value="NZ_JAAZQQ010000002.1"/>
</dbReference>
<protein>
    <submittedName>
        <fullName evidence="1">Uncharacterized protein</fullName>
    </submittedName>
</protein>
<dbReference type="Proteomes" id="UP000526408">
    <property type="component" value="Unassembled WGS sequence"/>
</dbReference>